<dbReference type="AlphaFoldDB" id="A0JPY6"/>
<evidence type="ECO:0000313" key="1">
    <source>
        <dbReference type="EMBL" id="ABK32170.1"/>
    </source>
</evidence>
<dbReference type="EMBL" id="BT029356">
    <property type="protein sequence ID" value="ABK32170.1"/>
    <property type="molecule type" value="mRNA"/>
</dbReference>
<accession>A0JPY6</accession>
<protein>
    <submittedName>
        <fullName evidence="1">At1g08020</fullName>
    </submittedName>
</protein>
<proteinExistence type="evidence at transcript level"/>
<sequence length="93" mass="10631">MAVTLQNGTSEVTLNKAEAKSGNVSRIPFPIYYQRLRPCVTFIYTLQMTVKTLMEVYEGCITHLRKSQGTRRVNSLKRITPANFTRGVKCFRT</sequence>
<reference evidence="1" key="1">
    <citation type="submission" date="2006-11" db="EMBL/GenBank/DDBJ databases">
        <title>Arabidopsis ORF clones.</title>
        <authorList>
            <person name="Bautista V.R."/>
            <person name="Kim C.J."/>
            <person name="Chen H."/>
            <person name="Quinitio C."/>
            <person name="Ecker J.R."/>
        </authorList>
    </citation>
    <scope>NUCLEOTIDE SEQUENCE</scope>
</reference>
<name>A0JPY6_ARATH</name>
<dbReference type="ExpressionAtlas" id="A0JPY6">
    <property type="expression patterns" value="baseline and differential"/>
</dbReference>
<organism evidence="1">
    <name type="scientific">Arabidopsis thaliana</name>
    <name type="common">Mouse-ear cress</name>
    <dbReference type="NCBI Taxonomy" id="3702"/>
    <lineage>
        <taxon>Eukaryota</taxon>
        <taxon>Viridiplantae</taxon>
        <taxon>Streptophyta</taxon>
        <taxon>Embryophyta</taxon>
        <taxon>Tracheophyta</taxon>
        <taxon>Spermatophyta</taxon>
        <taxon>Magnoliopsida</taxon>
        <taxon>eudicotyledons</taxon>
        <taxon>Gunneridae</taxon>
        <taxon>Pentapetalae</taxon>
        <taxon>rosids</taxon>
        <taxon>malvids</taxon>
        <taxon>Brassicales</taxon>
        <taxon>Brassicaceae</taxon>
        <taxon>Camelineae</taxon>
        <taxon>Arabidopsis</taxon>
    </lineage>
</organism>